<dbReference type="OrthoDB" id="433955at2759"/>
<dbReference type="Proteomes" id="UP001049176">
    <property type="component" value="Chromosome 1"/>
</dbReference>
<dbReference type="CDD" id="cd02440">
    <property type="entry name" value="AdoMet_MTases"/>
    <property type="match status" value="1"/>
</dbReference>
<proteinExistence type="predicted"/>
<dbReference type="EMBL" id="CM032181">
    <property type="protein sequence ID" value="KAG7100079.1"/>
    <property type="molecule type" value="Genomic_DNA"/>
</dbReference>
<dbReference type="InterPro" id="IPR029063">
    <property type="entry name" value="SAM-dependent_MTases_sf"/>
</dbReference>
<keyword evidence="2" id="KW-1185">Reference proteome</keyword>
<dbReference type="RefSeq" id="XP_043016549.1">
    <property type="nucleotide sequence ID" value="XM_043147835.1"/>
</dbReference>
<evidence type="ECO:0008006" key="3">
    <source>
        <dbReference type="Google" id="ProtNLM"/>
    </source>
</evidence>
<dbReference type="InterPro" id="IPR019410">
    <property type="entry name" value="Methyltransf_16"/>
</dbReference>
<dbReference type="Pfam" id="PF10294">
    <property type="entry name" value="Methyltransf_16"/>
    <property type="match status" value="1"/>
</dbReference>
<dbReference type="PANTHER" id="PTHR14614:SF147">
    <property type="entry name" value="S-ADENOSYLMETHIONINE-DEPENDENT METHYLTRANSFERASE OF THE SEVEN BETA-STRAND FAMILY"/>
    <property type="match status" value="1"/>
</dbReference>
<sequence>MPTALSTPSSNLPPLSKLLTFTAVYISGALDSLRQLYWPPHSFTTKFAVPTRKHLQTIHDDSVPDSGYASAEEESIEDEEEQLMEHGSEDEEAVEILRADPFERTFAIKWVTAFIARSDAWVIESGEDVDEYETRANVVEKAISILSAFNGHDDEEQAAQCALTRSFSFPSRGGHPDILVKLNDAPLSDVDHTSVGLQSWASSIVLAERMSAVPSVFMLERRPSARVLELGAGTGLLSITAAKILERQQRSSTQPVPIFHPVVATDYHPAVLSNLAVNISTNFSRSSPSSSEPGPNPVSVLRLDWESPDYSSFEGQRFDVILAADVIYHPHHSRWIKACVERLLTRPSSESDYQGGYFWLIMPLRTTGRHENLDHTVEETFPDASVVSSGDIPELAVLERESFVKQGGVGRADESGYKLFKIGWVGSW</sequence>
<dbReference type="GO" id="GO:0008757">
    <property type="term" value="F:S-adenosylmethionine-dependent methyltransferase activity"/>
    <property type="evidence" value="ECO:0007669"/>
    <property type="project" value="UniProtKB-ARBA"/>
</dbReference>
<protein>
    <recommendedName>
        <fullName evidence="3">S-adenosylmethionine-dependent methyltransferase</fullName>
    </recommendedName>
</protein>
<dbReference type="SUPFAM" id="SSF53335">
    <property type="entry name" value="S-adenosyl-L-methionine-dependent methyltransferases"/>
    <property type="match status" value="1"/>
</dbReference>
<name>A0A9P8AFW2_9AGAR</name>
<dbReference type="Gene3D" id="3.40.50.150">
    <property type="entry name" value="Vaccinia Virus protein VP39"/>
    <property type="match status" value="1"/>
</dbReference>
<dbReference type="PANTHER" id="PTHR14614">
    <property type="entry name" value="HEPATOCELLULAR CARCINOMA-ASSOCIATED ANTIGEN"/>
    <property type="match status" value="1"/>
</dbReference>
<dbReference type="KEGG" id="more:E1B28_001862"/>
<comment type="caution">
    <text evidence="1">The sequence shown here is derived from an EMBL/GenBank/DDBJ whole genome shotgun (WGS) entry which is preliminary data.</text>
</comment>
<accession>A0A9P8AFW2</accession>
<organism evidence="1 2">
    <name type="scientific">Marasmius oreades</name>
    <name type="common">fairy-ring Marasmius</name>
    <dbReference type="NCBI Taxonomy" id="181124"/>
    <lineage>
        <taxon>Eukaryota</taxon>
        <taxon>Fungi</taxon>
        <taxon>Dikarya</taxon>
        <taxon>Basidiomycota</taxon>
        <taxon>Agaricomycotina</taxon>
        <taxon>Agaricomycetes</taxon>
        <taxon>Agaricomycetidae</taxon>
        <taxon>Agaricales</taxon>
        <taxon>Marasmiineae</taxon>
        <taxon>Marasmiaceae</taxon>
        <taxon>Marasmius</taxon>
    </lineage>
</organism>
<gene>
    <name evidence="1" type="ORF">E1B28_001862</name>
</gene>
<reference evidence="1" key="1">
    <citation type="journal article" date="2021" name="Genome Biol. Evol.">
        <title>The assembled and annotated genome of the fairy-ring fungus Marasmius oreades.</title>
        <authorList>
            <person name="Hiltunen M."/>
            <person name="Ament-Velasquez S.L."/>
            <person name="Johannesson H."/>
        </authorList>
    </citation>
    <scope>NUCLEOTIDE SEQUENCE</scope>
    <source>
        <strain evidence="1">03SP1</strain>
    </source>
</reference>
<dbReference type="AlphaFoldDB" id="A0A9P8AFW2"/>
<evidence type="ECO:0000313" key="1">
    <source>
        <dbReference type="EMBL" id="KAG7100079.1"/>
    </source>
</evidence>
<dbReference type="GeneID" id="66070938"/>
<evidence type="ECO:0000313" key="2">
    <source>
        <dbReference type="Proteomes" id="UP001049176"/>
    </source>
</evidence>